<accession>A0A1I2G392</accession>
<gene>
    <name evidence="1" type="ORF">SAMN04488523_11913</name>
</gene>
<proteinExistence type="predicted"/>
<name>A0A1I2G392_9RHOB</name>
<dbReference type="AlphaFoldDB" id="A0A1I2G392"/>
<protein>
    <submittedName>
        <fullName evidence="1">Uncharacterized protein</fullName>
    </submittedName>
</protein>
<reference evidence="1 2" key="1">
    <citation type="submission" date="2016-10" db="EMBL/GenBank/DDBJ databases">
        <authorList>
            <person name="de Groot N.N."/>
        </authorList>
    </citation>
    <scope>NUCLEOTIDE SEQUENCE [LARGE SCALE GENOMIC DNA]</scope>
    <source>
        <strain evidence="1 2">DSM 11443</strain>
    </source>
</reference>
<organism evidence="1 2">
    <name type="scientific">Sulfitobacter brevis</name>
    <dbReference type="NCBI Taxonomy" id="74348"/>
    <lineage>
        <taxon>Bacteria</taxon>
        <taxon>Pseudomonadati</taxon>
        <taxon>Pseudomonadota</taxon>
        <taxon>Alphaproteobacteria</taxon>
        <taxon>Rhodobacterales</taxon>
        <taxon>Roseobacteraceae</taxon>
        <taxon>Sulfitobacter</taxon>
    </lineage>
</organism>
<dbReference type="Proteomes" id="UP000198977">
    <property type="component" value="Unassembled WGS sequence"/>
</dbReference>
<sequence length="73" mass="8691">MESGKNSLLEEKRLRRGHILKFISIYMRNHLMRPYDLKDLSESQKDILAVEIVNLFEDRYIRMRNKTPPNGGD</sequence>
<dbReference type="EMBL" id="FOMW01000019">
    <property type="protein sequence ID" value="SFF11609.1"/>
    <property type="molecule type" value="Genomic_DNA"/>
</dbReference>
<evidence type="ECO:0000313" key="1">
    <source>
        <dbReference type="EMBL" id="SFF11609.1"/>
    </source>
</evidence>
<keyword evidence="2" id="KW-1185">Reference proteome</keyword>
<evidence type="ECO:0000313" key="2">
    <source>
        <dbReference type="Proteomes" id="UP000198977"/>
    </source>
</evidence>